<accession>A0A2T1HY10</accession>
<evidence type="ECO:0000259" key="10">
    <source>
        <dbReference type="Pfam" id="PF04290"/>
    </source>
</evidence>
<feature type="transmembrane region" description="Helical" evidence="9">
    <location>
        <begin position="106"/>
        <end position="128"/>
    </location>
</feature>
<proteinExistence type="predicted"/>
<gene>
    <name evidence="12" type="ORF">SLNSH_01865</name>
</gene>
<feature type="transmembrane region" description="Helical" evidence="9">
    <location>
        <begin position="599"/>
        <end position="620"/>
    </location>
</feature>
<keyword evidence="5 9" id="KW-0812">Transmembrane</keyword>
<feature type="transmembrane region" description="Helical" evidence="9">
    <location>
        <begin position="339"/>
        <end position="362"/>
    </location>
</feature>
<feature type="transmembrane region" description="Helical" evidence="9">
    <location>
        <begin position="248"/>
        <end position="272"/>
    </location>
</feature>
<keyword evidence="4 8" id="KW-0997">Cell inner membrane</keyword>
<dbReference type="OrthoDB" id="7374726at2"/>
<feature type="transmembrane region" description="Helical" evidence="9">
    <location>
        <begin position="62"/>
        <end position="85"/>
    </location>
</feature>
<comment type="function">
    <text evidence="8">Part of the tripartite ATP-independent periplasmic (TRAP) transport system.</text>
</comment>
<evidence type="ECO:0000256" key="7">
    <source>
        <dbReference type="ARBA" id="ARBA00023136"/>
    </source>
</evidence>
<evidence type="ECO:0000313" key="13">
    <source>
        <dbReference type="Proteomes" id="UP000239772"/>
    </source>
</evidence>
<keyword evidence="13" id="KW-1185">Reference proteome</keyword>
<feature type="transmembrane region" description="Helical" evidence="9">
    <location>
        <begin position="140"/>
        <end position="163"/>
    </location>
</feature>
<evidence type="ECO:0000256" key="3">
    <source>
        <dbReference type="ARBA" id="ARBA00022475"/>
    </source>
</evidence>
<evidence type="ECO:0000256" key="8">
    <source>
        <dbReference type="RuleBase" id="RU369079"/>
    </source>
</evidence>
<evidence type="ECO:0000256" key="1">
    <source>
        <dbReference type="ARBA" id="ARBA00004429"/>
    </source>
</evidence>
<dbReference type="GO" id="GO:0022857">
    <property type="term" value="F:transmembrane transporter activity"/>
    <property type="evidence" value="ECO:0007669"/>
    <property type="project" value="UniProtKB-UniRule"/>
</dbReference>
<dbReference type="AlphaFoldDB" id="A0A2T1HY10"/>
<evidence type="ECO:0000259" key="11">
    <source>
        <dbReference type="Pfam" id="PF06808"/>
    </source>
</evidence>
<comment type="caution">
    <text evidence="12">The sequence shown here is derived from an EMBL/GenBank/DDBJ whole genome shotgun (WGS) entry which is preliminary data.</text>
</comment>
<evidence type="ECO:0000256" key="5">
    <source>
        <dbReference type="ARBA" id="ARBA00022692"/>
    </source>
</evidence>
<protein>
    <submittedName>
        <fullName evidence="12">C4-dicarboxylate ABC transporter permease</fullName>
    </submittedName>
</protein>
<dbReference type="PANTHER" id="PTHR33362">
    <property type="entry name" value="SIALIC ACID TRAP TRANSPORTER PERMEASE PROTEIN SIAT-RELATED"/>
    <property type="match status" value="1"/>
</dbReference>
<evidence type="ECO:0000256" key="2">
    <source>
        <dbReference type="ARBA" id="ARBA00022448"/>
    </source>
</evidence>
<evidence type="ECO:0000256" key="9">
    <source>
        <dbReference type="SAM" id="Phobius"/>
    </source>
</evidence>
<dbReference type="InterPro" id="IPR010656">
    <property type="entry name" value="DctM"/>
</dbReference>
<dbReference type="Pfam" id="PF04290">
    <property type="entry name" value="DctQ"/>
    <property type="match status" value="1"/>
</dbReference>
<feature type="transmembrane region" description="Helical" evidence="9">
    <location>
        <begin position="415"/>
        <end position="436"/>
    </location>
</feature>
<feature type="transmembrane region" description="Helical" evidence="9">
    <location>
        <begin position="442"/>
        <end position="458"/>
    </location>
</feature>
<keyword evidence="6 9" id="KW-1133">Transmembrane helix</keyword>
<dbReference type="Proteomes" id="UP000239772">
    <property type="component" value="Unassembled WGS sequence"/>
</dbReference>
<name>A0A2T1HY10_9HYPH</name>
<feature type="transmembrane region" description="Helical" evidence="9">
    <location>
        <begin position="503"/>
        <end position="528"/>
    </location>
</feature>
<dbReference type="RefSeq" id="WP_106334961.1">
    <property type="nucleotide sequence ID" value="NZ_PVZS01000002.1"/>
</dbReference>
<comment type="subcellular location">
    <subcellularLocation>
        <location evidence="1 8">Cell inner membrane</location>
        <topology evidence="1 8">Multi-pass membrane protein</topology>
    </subcellularLocation>
</comment>
<evidence type="ECO:0000313" key="12">
    <source>
        <dbReference type="EMBL" id="PSC06582.1"/>
    </source>
</evidence>
<dbReference type="PANTHER" id="PTHR33362:SF2">
    <property type="entry name" value="TRAP TRANSPORTER LARGE PERMEASE PROTEIN"/>
    <property type="match status" value="1"/>
</dbReference>
<dbReference type="GO" id="GO:0005886">
    <property type="term" value="C:plasma membrane"/>
    <property type="evidence" value="ECO:0007669"/>
    <property type="project" value="UniProtKB-SubCell"/>
</dbReference>
<reference evidence="13" key="1">
    <citation type="submission" date="2018-03" db="EMBL/GenBank/DDBJ databases">
        <authorList>
            <person name="Sun L."/>
            <person name="Liu H."/>
            <person name="Chen W."/>
            <person name="Huang K."/>
            <person name="Liu W."/>
            <person name="Gao X."/>
        </authorList>
    </citation>
    <scope>NUCLEOTIDE SEQUENCE [LARGE SCALE GENOMIC DNA]</scope>
    <source>
        <strain evidence="13">SH9</strain>
    </source>
</reference>
<organism evidence="12 13">
    <name type="scientific">Alsobacter soli</name>
    <dbReference type="NCBI Taxonomy" id="2109933"/>
    <lineage>
        <taxon>Bacteria</taxon>
        <taxon>Pseudomonadati</taxon>
        <taxon>Pseudomonadota</taxon>
        <taxon>Alphaproteobacteria</taxon>
        <taxon>Hyphomicrobiales</taxon>
        <taxon>Alsobacteraceae</taxon>
        <taxon>Alsobacter</taxon>
    </lineage>
</organism>
<keyword evidence="7 9" id="KW-0472">Membrane</keyword>
<evidence type="ECO:0000256" key="6">
    <source>
        <dbReference type="ARBA" id="ARBA00022989"/>
    </source>
</evidence>
<dbReference type="Pfam" id="PF06808">
    <property type="entry name" value="DctM"/>
    <property type="match status" value="1"/>
</dbReference>
<feature type="domain" description="TRAP C4-dicarboxylate transport system permease DctM subunit" evidence="11">
    <location>
        <begin position="210"/>
        <end position="618"/>
    </location>
</feature>
<sequence>MSAHSDLLAGSVDVLIEPSDAPARRIGLVERAAETLVVTALAGELLAMFGNVVSRTVFGTSLLASLEVGELALVVITFLGGAIAYPRNEHMALHVVVQRLPSRWRPFIEALACWQVFAMALAGGWLAYGMMLSRWDERTPYLGLSAIWFAAPMILGMALLAYFAVQRVLAQHGRAALAAGVVVALAIGALYLGAASLGSQARGYALPAAFAVFVVQLALGVPIGFVLLIGTLVYLYASNTVPLSVVPINMQGGVSSFVMLSIPFFVLAGYVMTEGGLSKRLTDFIITLVGRFRGGMLQVIVVSMYIMSGISGSKVADVAAVGTTMKSVMRRERYDSGETAAVLASCAIMGETVPPSIAMLVLASVTSLSIGTLFVAGLLPAAVMAFCLMVLIYLRSRSRAGETRGHSVRDVARAGVVAIPALVAPVMLIGGIVSGAATPTEVSSTAVIYALVLSFVFYRSMGLRQLWSVMASTAAQAGMVLFITSTASTFSWSLTIAKLPQQIASLFSVLHGSATLFMIATLVTLIVMGALLEGLPALLIFGPLLLPMAPGFGIDPLQYGIVMIIAMGFGAFAPPIGVGMFVTCSICETSMENAARHMAPYLVVLAIGLLLVSLVPWFSLSVPRALGLI</sequence>
<feature type="transmembrane region" description="Helical" evidence="9">
    <location>
        <begin position="209"/>
        <end position="236"/>
    </location>
</feature>
<dbReference type="InterPro" id="IPR055348">
    <property type="entry name" value="DctQ"/>
</dbReference>
<dbReference type="NCBIfam" id="TIGR00786">
    <property type="entry name" value="dctM"/>
    <property type="match status" value="1"/>
</dbReference>
<dbReference type="InterPro" id="IPR004681">
    <property type="entry name" value="TRAP_DctM"/>
</dbReference>
<evidence type="ECO:0000256" key="4">
    <source>
        <dbReference type="ARBA" id="ARBA00022519"/>
    </source>
</evidence>
<feature type="domain" description="Tripartite ATP-independent periplasmic transporters DctQ component" evidence="10">
    <location>
        <begin position="46"/>
        <end position="169"/>
    </location>
</feature>
<dbReference type="EMBL" id="PVZS01000002">
    <property type="protein sequence ID" value="PSC06582.1"/>
    <property type="molecule type" value="Genomic_DNA"/>
</dbReference>
<feature type="transmembrane region" description="Helical" evidence="9">
    <location>
        <begin position="284"/>
        <end position="306"/>
    </location>
</feature>
<feature type="transmembrane region" description="Helical" evidence="9">
    <location>
        <begin position="535"/>
        <end position="554"/>
    </location>
</feature>
<keyword evidence="3" id="KW-1003">Cell membrane</keyword>
<feature type="transmembrane region" description="Helical" evidence="9">
    <location>
        <begin position="560"/>
        <end position="587"/>
    </location>
</feature>
<keyword evidence="2 8" id="KW-0813">Transport</keyword>
<feature type="transmembrane region" description="Helical" evidence="9">
    <location>
        <begin position="368"/>
        <end position="394"/>
    </location>
</feature>
<feature type="transmembrane region" description="Helical" evidence="9">
    <location>
        <begin position="175"/>
        <end position="197"/>
    </location>
</feature>